<evidence type="ECO:0000313" key="2">
    <source>
        <dbReference type="EnsemblPlants" id="Kaladp0057s0109.1.v1.1.CDS.1"/>
    </source>
</evidence>
<dbReference type="PANTHER" id="PTHR31676:SF10">
    <property type="entry name" value="EXPRESSED PROTEIN"/>
    <property type="match status" value="1"/>
</dbReference>
<keyword evidence="3" id="KW-1185">Reference proteome</keyword>
<dbReference type="EnsemblPlants" id="Kaladp0057s0109.1.v1.1">
    <property type="protein sequence ID" value="Kaladp0057s0109.1.v1.1.CDS.1"/>
    <property type="gene ID" value="Kaladp0057s0109.v1.1"/>
</dbReference>
<dbReference type="OMA" id="WITICEM"/>
<evidence type="ECO:0000313" key="3">
    <source>
        <dbReference type="Proteomes" id="UP000594263"/>
    </source>
</evidence>
<dbReference type="Gene3D" id="2.30.240.10">
    <property type="entry name" value="At5g01610-like"/>
    <property type="match status" value="1"/>
</dbReference>
<dbReference type="AlphaFoldDB" id="A0A7N0U7Z7"/>
<proteinExistence type="predicted"/>
<accession>A0A7N0U7Z7</accession>
<name>A0A7N0U7Z7_KALFE</name>
<organism evidence="2 3">
    <name type="scientific">Kalanchoe fedtschenkoi</name>
    <name type="common">Lavender scallops</name>
    <name type="synonym">South American air plant</name>
    <dbReference type="NCBI Taxonomy" id="63787"/>
    <lineage>
        <taxon>Eukaryota</taxon>
        <taxon>Viridiplantae</taxon>
        <taxon>Streptophyta</taxon>
        <taxon>Embryophyta</taxon>
        <taxon>Tracheophyta</taxon>
        <taxon>Spermatophyta</taxon>
        <taxon>Magnoliopsida</taxon>
        <taxon>eudicotyledons</taxon>
        <taxon>Gunneridae</taxon>
        <taxon>Pentapetalae</taxon>
        <taxon>Saxifragales</taxon>
        <taxon>Crassulaceae</taxon>
        <taxon>Kalanchoe</taxon>
    </lineage>
</organism>
<evidence type="ECO:0000256" key="1">
    <source>
        <dbReference type="SAM" id="MobiDB-lite"/>
    </source>
</evidence>
<dbReference type="Gramene" id="Kaladp0057s0109.1.v1.1">
    <property type="protein sequence ID" value="Kaladp0057s0109.1.v1.1.CDS.1"/>
    <property type="gene ID" value="Kaladp0057s0109.v1.1"/>
</dbReference>
<dbReference type="InterPro" id="IPR007493">
    <property type="entry name" value="DUF538"/>
</dbReference>
<feature type="region of interest" description="Disordered" evidence="1">
    <location>
        <begin position="142"/>
        <end position="186"/>
    </location>
</feature>
<dbReference type="Pfam" id="PF04398">
    <property type="entry name" value="DUF538"/>
    <property type="match status" value="1"/>
</dbReference>
<sequence>MSLVTEEIRSKAEVHHGSEVCQERSRFLLGEMGLPSGLLPLKEVEECGYVPETGFVWLKQKKKTVHKFEKIGKLVSYETEVTAYVEKNRMRKLTGVKSKEILIWVSLTDFSLDPATRKITFKSPTGLYRSFPASAFEEEDVNVRDKEAEVEGKNAEVQEEAERGEEAKEENETATAEEMVKDENAAVNVTEKKKGEIVEALQPVEVKEA</sequence>
<feature type="compositionally biased region" description="Basic and acidic residues" evidence="1">
    <location>
        <begin position="142"/>
        <end position="166"/>
    </location>
</feature>
<dbReference type="SUPFAM" id="SSF141562">
    <property type="entry name" value="At5g01610-like"/>
    <property type="match status" value="1"/>
</dbReference>
<protein>
    <submittedName>
        <fullName evidence="2">Uncharacterized protein</fullName>
    </submittedName>
</protein>
<dbReference type="PANTHER" id="PTHR31676">
    <property type="entry name" value="T31J12.3 PROTEIN-RELATED"/>
    <property type="match status" value="1"/>
</dbReference>
<dbReference type="Proteomes" id="UP000594263">
    <property type="component" value="Unplaced"/>
</dbReference>
<reference evidence="2" key="1">
    <citation type="submission" date="2021-01" db="UniProtKB">
        <authorList>
            <consortium name="EnsemblPlants"/>
        </authorList>
    </citation>
    <scope>IDENTIFICATION</scope>
</reference>
<dbReference type="InterPro" id="IPR036758">
    <property type="entry name" value="At5g01610-like"/>
</dbReference>